<evidence type="ECO:0000256" key="1">
    <source>
        <dbReference type="SAM" id="Coils"/>
    </source>
</evidence>
<gene>
    <name evidence="2" type="ORF">AB1Y20_008580</name>
</gene>
<sequence length="299" mass="34116">MATQDGPAVAAIKRELRAQGVEKPSVHIRYSTIACGCRAKLKNAELWQPLLADISERSGLYETVVSALVSNFMSRHPETITRDWKHFVDQGWTAIERRTAQKEDAAHPNALLTPKEFALFPSCKTKRRLVSYTWSQLKELLLFPLRRAVEVAADKKSALVQELKQQMQELHDASQEEQMRQMDAFFDWRKIKGKWKKRDDWHVCSFATDGIKLCITFATGRAPAVTNVPRLVKAGYQIPTPGERVDALQIERGLYHVREDNMHAVLKEVSADAKIPHVWLECTLYRAQVGCRHHIPPVV</sequence>
<dbReference type="AlphaFoldDB" id="A0AB34ITN1"/>
<organism evidence="2 3">
    <name type="scientific">Prymnesium parvum</name>
    <name type="common">Toxic golden alga</name>
    <dbReference type="NCBI Taxonomy" id="97485"/>
    <lineage>
        <taxon>Eukaryota</taxon>
        <taxon>Haptista</taxon>
        <taxon>Haptophyta</taxon>
        <taxon>Prymnesiophyceae</taxon>
        <taxon>Prymnesiales</taxon>
        <taxon>Prymnesiaceae</taxon>
        <taxon>Prymnesium</taxon>
    </lineage>
</organism>
<proteinExistence type="predicted"/>
<name>A0AB34ITN1_PRYPA</name>
<evidence type="ECO:0000313" key="3">
    <source>
        <dbReference type="Proteomes" id="UP001515480"/>
    </source>
</evidence>
<accession>A0AB34ITN1</accession>
<feature type="coiled-coil region" evidence="1">
    <location>
        <begin position="149"/>
        <end position="180"/>
    </location>
</feature>
<keyword evidence="1" id="KW-0175">Coiled coil</keyword>
<keyword evidence="3" id="KW-1185">Reference proteome</keyword>
<protein>
    <submittedName>
        <fullName evidence="2">Uncharacterized protein</fullName>
    </submittedName>
</protein>
<dbReference type="EMBL" id="JBGBPQ010000019">
    <property type="protein sequence ID" value="KAL1504806.1"/>
    <property type="molecule type" value="Genomic_DNA"/>
</dbReference>
<comment type="caution">
    <text evidence="2">The sequence shown here is derived from an EMBL/GenBank/DDBJ whole genome shotgun (WGS) entry which is preliminary data.</text>
</comment>
<dbReference type="Proteomes" id="UP001515480">
    <property type="component" value="Unassembled WGS sequence"/>
</dbReference>
<reference evidence="2 3" key="1">
    <citation type="journal article" date="2024" name="Science">
        <title>Giant polyketide synthase enzymes in the biosynthesis of giant marine polyether toxins.</title>
        <authorList>
            <person name="Fallon T.R."/>
            <person name="Shende V.V."/>
            <person name="Wierzbicki I.H."/>
            <person name="Pendleton A.L."/>
            <person name="Watervoot N.F."/>
            <person name="Auber R.P."/>
            <person name="Gonzalez D.J."/>
            <person name="Wisecaver J.H."/>
            <person name="Moore B.S."/>
        </authorList>
    </citation>
    <scope>NUCLEOTIDE SEQUENCE [LARGE SCALE GENOMIC DNA]</scope>
    <source>
        <strain evidence="2 3">12B1</strain>
    </source>
</reference>
<evidence type="ECO:0000313" key="2">
    <source>
        <dbReference type="EMBL" id="KAL1504806.1"/>
    </source>
</evidence>